<dbReference type="AlphaFoldDB" id="A0A8E2FD88"/>
<reference evidence="3 4" key="1">
    <citation type="journal article" date="2016" name="Nat. Commun.">
        <title>Ectomycorrhizal ecology is imprinted in the genome of the dominant symbiotic fungus Cenococcum geophilum.</title>
        <authorList>
            <consortium name="DOE Joint Genome Institute"/>
            <person name="Peter M."/>
            <person name="Kohler A."/>
            <person name="Ohm R.A."/>
            <person name="Kuo A."/>
            <person name="Krutzmann J."/>
            <person name="Morin E."/>
            <person name="Arend M."/>
            <person name="Barry K.W."/>
            <person name="Binder M."/>
            <person name="Choi C."/>
            <person name="Clum A."/>
            <person name="Copeland A."/>
            <person name="Grisel N."/>
            <person name="Haridas S."/>
            <person name="Kipfer T."/>
            <person name="LaButti K."/>
            <person name="Lindquist E."/>
            <person name="Lipzen A."/>
            <person name="Maire R."/>
            <person name="Meier B."/>
            <person name="Mihaltcheva S."/>
            <person name="Molinier V."/>
            <person name="Murat C."/>
            <person name="Poggeler S."/>
            <person name="Quandt C.A."/>
            <person name="Sperisen C."/>
            <person name="Tritt A."/>
            <person name="Tisserant E."/>
            <person name="Crous P.W."/>
            <person name="Henrissat B."/>
            <person name="Nehls U."/>
            <person name="Egli S."/>
            <person name="Spatafora J.W."/>
            <person name="Grigoriev I.V."/>
            <person name="Martin F.M."/>
        </authorList>
    </citation>
    <scope>NUCLEOTIDE SEQUENCE [LARGE SCALE GENOMIC DNA]</scope>
    <source>
        <strain evidence="3 4">CBS 207.34</strain>
    </source>
</reference>
<accession>A0A8E2FD88</accession>
<keyword evidence="4" id="KW-1185">Reference proteome</keyword>
<organism evidence="3 4">
    <name type="scientific">Glonium stellatum</name>
    <dbReference type="NCBI Taxonomy" id="574774"/>
    <lineage>
        <taxon>Eukaryota</taxon>
        <taxon>Fungi</taxon>
        <taxon>Dikarya</taxon>
        <taxon>Ascomycota</taxon>
        <taxon>Pezizomycotina</taxon>
        <taxon>Dothideomycetes</taxon>
        <taxon>Pleosporomycetidae</taxon>
        <taxon>Gloniales</taxon>
        <taxon>Gloniaceae</taxon>
        <taxon>Glonium</taxon>
    </lineage>
</organism>
<evidence type="ECO:0000313" key="3">
    <source>
        <dbReference type="EMBL" id="OCL14813.1"/>
    </source>
</evidence>
<dbReference type="OrthoDB" id="203381at2759"/>
<dbReference type="PANTHER" id="PTHR46188:SF1">
    <property type="entry name" value="BOLA-LIKE PROTEIN 3"/>
    <property type="match status" value="1"/>
</dbReference>
<dbReference type="InterPro" id="IPR002634">
    <property type="entry name" value="BolA"/>
</dbReference>
<evidence type="ECO:0000313" key="4">
    <source>
        <dbReference type="Proteomes" id="UP000250140"/>
    </source>
</evidence>
<evidence type="ECO:0000256" key="1">
    <source>
        <dbReference type="ARBA" id="ARBA00005578"/>
    </source>
</evidence>
<name>A0A8E2FD88_9PEZI</name>
<dbReference type="Gene3D" id="3.30.300.90">
    <property type="entry name" value="BolA-like"/>
    <property type="match status" value="1"/>
</dbReference>
<protein>
    <submittedName>
        <fullName evidence="3">Bola-like protein</fullName>
    </submittedName>
</protein>
<dbReference type="Proteomes" id="UP000250140">
    <property type="component" value="Unassembled WGS sequence"/>
</dbReference>
<dbReference type="EMBL" id="KV748526">
    <property type="protein sequence ID" value="OCL14813.1"/>
    <property type="molecule type" value="Genomic_DNA"/>
</dbReference>
<dbReference type="Pfam" id="PF01722">
    <property type="entry name" value="BolA"/>
    <property type="match status" value="1"/>
</dbReference>
<gene>
    <name evidence="3" type="ORF">AOQ84DRAFT_280235</name>
</gene>
<proteinExistence type="inferred from homology"/>
<sequence length="106" mass="11799">MNASLGLLAPLAPRRRLYSEKGSAPQPPDYLSEGELEIFNKIKAELDPVRLEVQDISGGCGSMYALDIESFKFKGLPIVKQHKLVNQVLANEIKKWHGVQLKTRAP</sequence>
<evidence type="ECO:0000256" key="2">
    <source>
        <dbReference type="RuleBase" id="RU003860"/>
    </source>
</evidence>
<dbReference type="InterPro" id="IPR036065">
    <property type="entry name" value="BolA-like_sf"/>
</dbReference>
<dbReference type="SUPFAM" id="SSF82657">
    <property type="entry name" value="BolA-like"/>
    <property type="match status" value="1"/>
</dbReference>
<dbReference type="PANTHER" id="PTHR46188">
    <property type="entry name" value="BOLA-LIKE PROTEIN 3"/>
    <property type="match status" value="1"/>
</dbReference>
<dbReference type="GO" id="GO:0005759">
    <property type="term" value="C:mitochondrial matrix"/>
    <property type="evidence" value="ECO:0007669"/>
    <property type="project" value="TreeGrafter"/>
</dbReference>
<comment type="similarity">
    <text evidence="1 2">Belongs to the BolA/IbaG family.</text>
</comment>
<dbReference type="InterPro" id="IPR052275">
    <property type="entry name" value="Mt_Fe-S_assembly_factor"/>
</dbReference>